<dbReference type="InterPro" id="IPR041664">
    <property type="entry name" value="AAA_16"/>
</dbReference>
<feature type="compositionally biased region" description="Polar residues" evidence="5">
    <location>
        <begin position="159"/>
        <end position="170"/>
    </location>
</feature>
<evidence type="ECO:0000313" key="7">
    <source>
        <dbReference type="EMBL" id="MFC1849514.1"/>
    </source>
</evidence>
<dbReference type="Pfam" id="PF13424">
    <property type="entry name" value="TPR_12"/>
    <property type="match status" value="2"/>
</dbReference>
<comment type="caution">
    <text evidence="7">The sequence shown here is derived from an EMBL/GenBank/DDBJ whole genome shotgun (WGS) entry which is preliminary data.</text>
</comment>
<evidence type="ECO:0000256" key="3">
    <source>
        <dbReference type="PROSITE-ProRule" id="PRU00339"/>
    </source>
</evidence>
<evidence type="ECO:0000256" key="1">
    <source>
        <dbReference type="ARBA" id="ARBA00022741"/>
    </source>
</evidence>
<keyword evidence="8" id="KW-1185">Reference proteome</keyword>
<dbReference type="SUPFAM" id="SSF56112">
    <property type="entry name" value="Protein kinase-like (PK-like)"/>
    <property type="match status" value="1"/>
</dbReference>
<dbReference type="Gene3D" id="1.25.40.10">
    <property type="entry name" value="Tetratricopeptide repeat domain"/>
    <property type="match status" value="1"/>
</dbReference>
<sequence>MKNSASASTHIGPYLLQGELGRGGMGVVYRAQHRQTKQSVALKTVSIPQESQLQSFRREIHALSRVHHPGIIPIIDEGVEAGLPWYAMELLQGHTLRAWIRKEWTVFFPERNQEKDVPWVYPSESGYAPSGDKTAQLDLHQNSARTDEAPLLTDPAASESRSQRLSDQLDPTANNLVIDGTHEVASDLLTAQEGMKPDRAVKEQFREHVRSPFRSERFDLTSRNFKAYLSSMLSLIRSLCEPLAFLHGEGIIHRDLKPGNIFVRQNGKPVLLDFGLVMITGGEVYREAAEIGIIAAGTAAYMTPEQIRGEFVDARADLYSLGCILYEFITGRSPFWDDTISQILRGHLHLHPVTPSHINPLIPAELDALILQLLEKDPRHRPGYVDDLAKELEKFGAVNCFGARVCKPRSYLYRPGLAGRNTQMLELNRQFQAMLRGQGNVILIGGESGIGKTRLIKEFARLALEAKAYVLVGECQDSETAPLVAFRKPLQALADRCQDRGQAETDRLFGQKAKILSLYETALGTLPGQENYAEFPPLPPESARHRVFSSLAQVFESLSKQENIILILDDLQWADELSLAFLNFITKRAYFQSLPVLLIGLYRSEEMPDDLKKLLDSSHTSSLKLARLNEEAVEYIIQDMLALPTTPPLFSRFLYRQSEGNPLFVAEYLRTAIDTGLLWRDQRSIWQIMEPSLQMNTEDDYDKLPLPKSLRELVNRRMINLTASAKTILKSAAVLGKEISRILLQEMTACDSTAFWEATTELLNRNILEEIPGDRLIFVHDKIREIAYENVEPDERKTLHKTAAQGLENDESPESVLHFAALGMHWEKAGEPKRARTYYLEGARKASNSFANKEAEKLYKAFLSLVVEKTPLTTQGRIEFANFLHLTGRFEEALTQISEAFTAAQSFQDQALMGGSLYSMANILCRLGKFEKALGYCEQALTIFRETNNLPRVGETFNLIGTIYWYQSRLDEARSFFEKALNNHQRADNRMAQGVTLGNLAEVNREQGYTGVARELLKQALKIHRSIKNTRFEGLTLGNLGNISEDLGQNERAIEFYKRALKILCEVGDRLFEGVTHGNLAGIFAATAVFTEADHHYEKALNIAREIGDRDSEGAFLSSRAQLKRRQGHNPHNLKQDLERAESLLRAVDDLLCLTTCLCEQGHLALAQGVNAQDFLEQSLSMAAVSGVTPATESEVGRALLRLQNAQKTFERNQQNLLFRGELLADIPEKVRQWLIETGQLAKSKQ</sequence>
<evidence type="ECO:0000256" key="5">
    <source>
        <dbReference type="SAM" id="MobiDB-lite"/>
    </source>
</evidence>
<protein>
    <submittedName>
        <fullName evidence="7">Tetratricopeptide repeat protein</fullName>
    </submittedName>
</protein>
<keyword evidence="2 4" id="KW-0067">ATP-binding</keyword>
<dbReference type="SUPFAM" id="SSF48452">
    <property type="entry name" value="TPR-like"/>
    <property type="match status" value="2"/>
</dbReference>
<dbReference type="InterPro" id="IPR003593">
    <property type="entry name" value="AAA+_ATPase"/>
</dbReference>
<dbReference type="PANTHER" id="PTHR16305:SF28">
    <property type="entry name" value="GUANYLATE CYCLASE DOMAIN-CONTAINING PROTEIN"/>
    <property type="match status" value="1"/>
</dbReference>
<dbReference type="Gene3D" id="3.40.50.300">
    <property type="entry name" value="P-loop containing nucleotide triphosphate hydrolases"/>
    <property type="match status" value="1"/>
</dbReference>
<reference evidence="7 8" key="1">
    <citation type="submission" date="2024-09" db="EMBL/GenBank/DDBJ databases">
        <title>Laminarin stimulates single cell rates of sulfate reduction while oxygen inhibits transcriptomic activity in coastal marine sediment.</title>
        <authorList>
            <person name="Lindsay M."/>
            <person name="Orcutt B."/>
            <person name="Emerson D."/>
            <person name="Stepanauskas R."/>
            <person name="D'Angelo T."/>
        </authorList>
    </citation>
    <scope>NUCLEOTIDE SEQUENCE [LARGE SCALE GENOMIC DNA]</scope>
    <source>
        <strain evidence="7">SAG AM-311-K15</strain>
    </source>
</reference>
<dbReference type="Proteomes" id="UP001594351">
    <property type="component" value="Unassembled WGS sequence"/>
</dbReference>
<dbReference type="Pfam" id="PF13191">
    <property type="entry name" value="AAA_16"/>
    <property type="match status" value="1"/>
</dbReference>
<dbReference type="CDD" id="cd14014">
    <property type="entry name" value="STKc_PknB_like"/>
    <property type="match status" value="1"/>
</dbReference>
<dbReference type="InterPro" id="IPR000719">
    <property type="entry name" value="Prot_kinase_dom"/>
</dbReference>
<keyword evidence="3" id="KW-0802">TPR repeat</keyword>
<dbReference type="InterPro" id="IPR011009">
    <property type="entry name" value="Kinase-like_dom_sf"/>
</dbReference>
<dbReference type="InterPro" id="IPR011990">
    <property type="entry name" value="TPR-like_helical_dom_sf"/>
</dbReference>
<evidence type="ECO:0000259" key="6">
    <source>
        <dbReference type="PROSITE" id="PS50011"/>
    </source>
</evidence>
<organism evidence="7 8">
    <name type="scientific">candidate division CSSED10-310 bacterium</name>
    <dbReference type="NCBI Taxonomy" id="2855610"/>
    <lineage>
        <taxon>Bacteria</taxon>
        <taxon>Bacteria division CSSED10-310</taxon>
    </lineage>
</organism>
<dbReference type="PROSITE" id="PS00108">
    <property type="entry name" value="PROTEIN_KINASE_ST"/>
    <property type="match status" value="1"/>
</dbReference>
<accession>A0ABV6YTI6</accession>
<dbReference type="PROSITE" id="PS00107">
    <property type="entry name" value="PROTEIN_KINASE_ATP"/>
    <property type="match status" value="1"/>
</dbReference>
<dbReference type="EMBL" id="JBHPBY010000042">
    <property type="protein sequence ID" value="MFC1849514.1"/>
    <property type="molecule type" value="Genomic_DNA"/>
</dbReference>
<dbReference type="SMART" id="SM00382">
    <property type="entry name" value="AAA"/>
    <property type="match status" value="1"/>
</dbReference>
<keyword evidence="1 4" id="KW-0547">Nucleotide-binding</keyword>
<dbReference type="Gene3D" id="1.10.510.10">
    <property type="entry name" value="Transferase(Phosphotransferase) domain 1"/>
    <property type="match status" value="2"/>
</dbReference>
<name>A0ABV6YTI6_UNCC1</name>
<dbReference type="PROSITE" id="PS50011">
    <property type="entry name" value="PROTEIN_KINASE_DOM"/>
    <property type="match status" value="1"/>
</dbReference>
<dbReference type="PANTHER" id="PTHR16305">
    <property type="entry name" value="TESTICULAR SOLUBLE ADENYLYL CYCLASE"/>
    <property type="match status" value="1"/>
</dbReference>
<dbReference type="InterPro" id="IPR017441">
    <property type="entry name" value="Protein_kinase_ATP_BS"/>
</dbReference>
<dbReference type="InterPro" id="IPR008271">
    <property type="entry name" value="Ser/Thr_kinase_AS"/>
</dbReference>
<dbReference type="Pfam" id="PF00069">
    <property type="entry name" value="Pkinase"/>
    <property type="match status" value="2"/>
</dbReference>
<dbReference type="PROSITE" id="PS50005">
    <property type="entry name" value="TPR"/>
    <property type="match status" value="1"/>
</dbReference>
<evidence type="ECO:0000256" key="2">
    <source>
        <dbReference type="ARBA" id="ARBA00022840"/>
    </source>
</evidence>
<feature type="repeat" description="TPR" evidence="3">
    <location>
        <begin position="954"/>
        <end position="987"/>
    </location>
</feature>
<dbReference type="InterPro" id="IPR019734">
    <property type="entry name" value="TPR_rpt"/>
</dbReference>
<feature type="binding site" evidence="4">
    <location>
        <position position="43"/>
    </location>
    <ligand>
        <name>ATP</name>
        <dbReference type="ChEBI" id="CHEBI:30616"/>
    </ligand>
</feature>
<feature type="domain" description="Protein kinase" evidence="6">
    <location>
        <begin position="14"/>
        <end position="395"/>
    </location>
</feature>
<dbReference type="SUPFAM" id="SSF52540">
    <property type="entry name" value="P-loop containing nucleoside triphosphate hydrolases"/>
    <property type="match status" value="1"/>
</dbReference>
<dbReference type="SMART" id="SM00028">
    <property type="entry name" value="TPR"/>
    <property type="match status" value="7"/>
</dbReference>
<dbReference type="SMART" id="SM00220">
    <property type="entry name" value="S_TKc"/>
    <property type="match status" value="1"/>
</dbReference>
<dbReference type="InterPro" id="IPR027417">
    <property type="entry name" value="P-loop_NTPase"/>
</dbReference>
<gene>
    <name evidence="7" type="ORF">ACFL27_04815</name>
</gene>
<feature type="region of interest" description="Disordered" evidence="5">
    <location>
        <begin position="146"/>
        <end position="170"/>
    </location>
</feature>
<evidence type="ECO:0000256" key="4">
    <source>
        <dbReference type="PROSITE-ProRule" id="PRU10141"/>
    </source>
</evidence>
<proteinExistence type="predicted"/>
<evidence type="ECO:0000313" key="8">
    <source>
        <dbReference type="Proteomes" id="UP001594351"/>
    </source>
</evidence>